<name>A0A8X6TZS3_NEPPI</name>
<evidence type="ECO:0000313" key="2">
    <source>
        <dbReference type="EMBL" id="GFT75135.1"/>
    </source>
</evidence>
<proteinExistence type="predicted"/>
<gene>
    <name evidence="2" type="primary">AVEN_263158_1</name>
    <name evidence="2" type="ORF">NPIL_628061</name>
</gene>
<comment type="caution">
    <text evidence="2">The sequence shown here is derived from an EMBL/GenBank/DDBJ whole genome shotgun (WGS) entry which is preliminary data.</text>
</comment>
<feature type="region of interest" description="Disordered" evidence="1">
    <location>
        <begin position="1"/>
        <end position="24"/>
    </location>
</feature>
<dbReference type="OrthoDB" id="6432083at2759"/>
<organism evidence="2 3">
    <name type="scientific">Nephila pilipes</name>
    <name type="common">Giant wood spider</name>
    <name type="synonym">Nephila maculata</name>
    <dbReference type="NCBI Taxonomy" id="299642"/>
    <lineage>
        <taxon>Eukaryota</taxon>
        <taxon>Metazoa</taxon>
        <taxon>Ecdysozoa</taxon>
        <taxon>Arthropoda</taxon>
        <taxon>Chelicerata</taxon>
        <taxon>Arachnida</taxon>
        <taxon>Araneae</taxon>
        <taxon>Araneomorphae</taxon>
        <taxon>Entelegynae</taxon>
        <taxon>Araneoidea</taxon>
        <taxon>Nephilidae</taxon>
        <taxon>Nephila</taxon>
    </lineage>
</organism>
<accession>A0A8X6TZS3</accession>
<keyword evidence="3" id="KW-1185">Reference proteome</keyword>
<dbReference type="EMBL" id="BMAW01117421">
    <property type="protein sequence ID" value="GFT75135.1"/>
    <property type="molecule type" value="Genomic_DNA"/>
</dbReference>
<reference evidence="2" key="1">
    <citation type="submission" date="2020-08" db="EMBL/GenBank/DDBJ databases">
        <title>Multicomponent nature underlies the extraordinary mechanical properties of spider dragline silk.</title>
        <authorList>
            <person name="Kono N."/>
            <person name="Nakamura H."/>
            <person name="Mori M."/>
            <person name="Yoshida Y."/>
            <person name="Ohtoshi R."/>
            <person name="Malay A.D."/>
            <person name="Moran D.A.P."/>
            <person name="Tomita M."/>
            <person name="Numata K."/>
            <person name="Arakawa K."/>
        </authorList>
    </citation>
    <scope>NUCLEOTIDE SEQUENCE</scope>
</reference>
<sequence length="1567" mass="180890">MLSDFSGEELEICQPPPDESDYVSEENSDENICHVVLVINSEAMNFTSENRKEILNFFCEVLSTYNEPVYYENLRGHVSKASNVIRQYVLRKCKGDYFLEYFKSRKDYFIVEQGYVILKKNSNISSSHKSKKKFKSKVFGNNSITSNQNVSSVKSRNNSNANEDREYEDIAILYFKNRFIRKKNERISSIEASELPKKVKQHLQVYYKNKVKSFLSNFPDKFNIDINENVSLTSVYKCINDENNQLEICSSPATNDPEILEASHYLKCITYFAEILKKLPQPFPIQKLGSYLSDASKEVKEHIKLNYGSLKYFFNDPTSIFLRNKYEEVSLSKEYKRLIENAEMIIRDASEKLLNQCNHPIPVITLKSHINFILQPQITPQYSPSSFEQRQTSSIISSVEEVLSLQEMLDSSETFDVISKSEDVIRENNEKLNEIKSELKSNVTKVPSLSFANIKDADVLDSNHVVDFDDVLLRCVFTIELYCLEYIENKIEYIKRYEDEAVRYFVGILNSSSSKIWKLASLQSCLGNNREIAQFMKKMYRGEKLNYFFQKHPQFTVSAPFISLTVDETDCPGNFDSFSTRGEAKDESYWKDAYESSNFKELLKSTFAFLQETCQFLKNITEIKIDKLCGILSRYQYCFNMIKSVKGNTLIEQIENFLHFFRIFEFSHEKNISFSYNYYENDCNLLIIWFEKMFNQFKDSSIEFMHFNQFLEQNYNIKWISNSINQNNNSSFISDESLREFIDNIKCAVANDGEIHYFEVLNMVPRSILQAIIELKNDSRFIMHTLQESGQFVLKNGTIAIYCYSANLENISVLSDNMNKDQIKIANGSDSLEELLSQQNIMNDTDPIDHSLAQCSFIDTISLEILGDEVQSQLKQSSDIMQIRFHSENHISENKNCIIENRKEKDTISKNTMEYNLNYSPNILHIESVSENYVENENINSEKVIRLNLSIEGEKKNLNPTKNIALVKGYLPSEVHEEDLQVNKETVNLGSIKENVYFNGSNVDFILKNESKEQIFSEKQPNVKFNRNLFSNRYKQNDKDIINLLNEHVIPNDVDCIGNLPISSTSENFSDRDQSFSLIHENMKLHKSNENEIVDIVTVAEDSDDSIAKIIENDKPVDLNVFYDEKGEDPNASIIPINLFSELTTIEPEDMNGDNDPFKGSEDKFSITFTDISETSKILKKKSFQPNVPEILEFNVTHKQSLFEKCLTKATDISTSFENCNTSQILNTTIKDSINFNTKKSTYTSEELFVTSSCSNDLNSKIIPKEKNNEVNQHFETLHELSETADSTSSIKLSNSFEIVQNSTIENMNKNNENSFNYPLQPIAAKIIILATESCIAVSKIKKHTQIIYFLKCVFQCDHQDDCLDCFHSLKIGDKISCFVPLSEISHKIWIAFMVSKDNVENFLECDVFKSFQMLNENNKIIYPSKNLKSVSIQTENWASEFGCQTEFENNNNHIHYENYKKLYRTTKEAECQVNFASVTSVLIQTENRIKECGIQTEVRDIESLYHKRIAGCQTDISGNIKEYVDTENIFCPTDLSGSEIKKIRNVDIGCQTFSTGPVMMLAHHLI</sequence>
<dbReference type="Proteomes" id="UP000887013">
    <property type="component" value="Unassembled WGS sequence"/>
</dbReference>
<feature type="compositionally biased region" description="Acidic residues" evidence="1">
    <location>
        <begin position="1"/>
        <end position="11"/>
    </location>
</feature>
<protein>
    <submittedName>
        <fullName evidence="2">Uncharacterized protein</fullName>
    </submittedName>
</protein>
<evidence type="ECO:0000313" key="3">
    <source>
        <dbReference type="Proteomes" id="UP000887013"/>
    </source>
</evidence>
<evidence type="ECO:0000256" key="1">
    <source>
        <dbReference type="SAM" id="MobiDB-lite"/>
    </source>
</evidence>